<evidence type="ECO:0000256" key="3">
    <source>
        <dbReference type="SAM" id="Phobius"/>
    </source>
</evidence>
<evidence type="ECO:0000313" key="5">
    <source>
        <dbReference type="EMBL" id="GMS84990.1"/>
    </source>
</evidence>
<gene>
    <name evidence="5" type="ORF">PENTCL1PPCAC_7165</name>
</gene>
<keyword evidence="3" id="KW-1133">Transmembrane helix</keyword>
<feature type="compositionally biased region" description="Gly residues" evidence="2">
    <location>
        <begin position="210"/>
        <end position="230"/>
    </location>
</feature>
<dbReference type="GO" id="GO:0042302">
    <property type="term" value="F:structural constituent of cuticle"/>
    <property type="evidence" value="ECO:0007669"/>
    <property type="project" value="InterPro"/>
</dbReference>
<keyword evidence="1" id="KW-0677">Repeat</keyword>
<keyword evidence="3" id="KW-0812">Transmembrane</keyword>
<dbReference type="Proteomes" id="UP001432027">
    <property type="component" value="Unassembled WGS sequence"/>
</dbReference>
<feature type="region of interest" description="Disordered" evidence="2">
    <location>
        <begin position="155"/>
        <end position="283"/>
    </location>
</feature>
<reference evidence="5" key="1">
    <citation type="submission" date="2023-10" db="EMBL/GenBank/DDBJ databases">
        <title>Genome assembly of Pristionchus species.</title>
        <authorList>
            <person name="Yoshida K."/>
            <person name="Sommer R.J."/>
        </authorList>
    </citation>
    <scope>NUCLEOTIDE SEQUENCE</scope>
    <source>
        <strain evidence="5">RS0144</strain>
    </source>
</reference>
<sequence>MIFPSIGATRSMISRTTKVIAAATVLSGVALLINLGLIISLFVEIAEFQTDVLSDMHEFNTVADQTWTAILVSAPAAAVREKRAAGKGSNSCGCSTQPNNCPRGPIGPRGRPGVRGLDGASGINGPDAYGVAGLTVMSTGKKACIKCAPGPPGLKGHNGLPGERGADGASGRHGLFGRNGLKGSPGVAGDAGVRGIDGADGHRGHPGTNGVRGRGAVGEPGRMGGRGNWGKQGRRGSIGTPGTPGPMGPRGSTGSDGANGLDGQTGAVGSSGAPGKNGEYCKCPTKDEAVKAEEVVKNDRGYEQPQEIVALGDSIATLEAQRLVESSAIKMEALEPPPVSSTISQDMVETTEQPSPPAAVYGEMPTVAAAPAVQPSSPAAAYGDPVEIEATATEEPTPSSSAGSDIASPAEDSAVSTTIGYEEIEEVAKFFGDGGEPSATTLPPGFSPKSFEKTESSSTPNPNQGYDAASAASLTSVVQVTPIYHRATGGGRKTPVPTTLISPVKFVRHAGGWSRRVVAPNPKPDTGSQTHDAELHLSHRASGGARAV</sequence>
<evidence type="ECO:0000313" key="6">
    <source>
        <dbReference type="Proteomes" id="UP001432027"/>
    </source>
</evidence>
<feature type="compositionally biased region" description="Low complexity" evidence="2">
    <location>
        <begin position="391"/>
        <end position="402"/>
    </location>
</feature>
<accession>A0AAV5SY19</accession>
<dbReference type="EMBL" id="BTSX01000002">
    <property type="protein sequence ID" value="GMS84990.1"/>
    <property type="molecule type" value="Genomic_DNA"/>
</dbReference>
<dbReference type="InterPro" id="IPR002486">
    <property type="entry name" value="Col_cuticle_N"/>
</dbReference>
<protein>
    <recommendedName>
        <fullName evidence="4">Nematode cuticle collagen N-terminal domain-containing protein</fullName>
    </recommendedName>
</protein>
<feature type="region of interest" description="Disordered" evidence="2">
    <location>
        <begin position="432"/>
        <end position="467"/>
    </location>
</feature>
<keyword evidence="3" id="KW-0472">Membrane</keyword>
<dbReference type="AlphaFoldDB" id="A0AAV5SY19"/>
<evidence type="ECO:0000256" key="2">
    <source>
        <dbReference type="SAM" id="MobiDB-lite"/>
    </source>
</evidence>
<feature type="region of interest" description="Disordered" evidence="2">
    <location>
        <begin position="335"/>
        <end position="361"/>
    </location>
</feature>
<dbReference type="PANTHER" id="PTHR24637:SF421">
    <property type="entry name" value="CUTICLE COLLAGEN DPY-2"/>
    <property type="match status" value="1"/>
</dbReference>
<feature type="domain" description="Nematode cuticle collagen N-terminal" evidence="4">
    <location>
        <begin position="18"/>
        <end position="70"/>
    </location>
</feature>
<evidence type="ECO:0000256" key="1">
    <source>
        <dbReference type="ARBA" id="ARBA00022737"/>
    </source>
</evidence>
<dbReference type="SMART" id="SM01088">
    <property type="entry name" value="Col_cuticle_N"/>
    <property type="match status" value="1"/>
</dbReference>
<feature type="region of interest" description="Disordered" evidence="2">
    <location>
        <begin position="515"/>
        <end position="548"/>
    </location>
</feature>
<keyword evidence="6" id="KW-1185">Reference proteome</keyword>
<dbReference type="PANTHER" id="PTHR24637">
    <property type="entry name" value="COLLAGEN"/>
    <property type="match status" value="1"/>
</dbReference>
<feature type="compositionally biased region" description="Polar residues" evidence="2">
    <location>
        <begin position="340"/>
        <end position="353"/>
    </location>
</feature>
<feature type="region of interest" description="Disordered" evidence="2">
    <location>
        <begin position="391"/>
        <end position="416"/>
    </location>
</feature>
<proteinExistence type="predicted"/>
<dbReference type="Pfam" id="PF01484">
    <property type="entry name" value="Col_cuticle_N"/>
    <property type="match status" value="1"/>
</dbReference>
<evidence type="ECO:0000259" key="4">
    <source>
        <dbReference type="SMART" id="SM01088"/>
    </source>
</evidence>
<comment type="caution">
    <text evidence="5">The sequence shown here is derived from an EMBL/GenBank/DDBJ whole genome shotgun (WGS) entry which is preliminary data.</text>
</comment>
<feature type="transmembrane region" description="Helical" evidence="3">
    <location>
        <begin position="20"/>
        <end position="43"/>
    </location>
</feature>
<name>A0AAV5SY19_9BILA</name>
<organism evidence="5 6">
    <name type="scientific">Pristionchus entomophagus</name>
    <dbReference type="NCBI Taxonomy" id="358040"/>
    <lineage>
        <taxon>Eukaryota</taxon>
        <taxon>Metazoa</taxon>
        <taxon>Ecdysozoa</taxon>
        <taxon>Nematoda</taxon>
        <taxon>Chromadorea</taxon>
        <taxon>Rhabditida</taxon>
        <taxon>Rhabditina</taxon>
        <taxon>Diplogasteromorpha</taxon>
        <taxon>Diplogasteroidea</taxon>
        <taxon>Neodiplogasteridae</taxon>
        <taxon>Pristionchus</taxon>
    </lineage>
</organism>